<proteinExistence type="inferred from homology"/>
<dbReference type="AlphaFoldDB" id="A0A1B1YFW7"/>
<keyword evidence="3 8" id="KW-0812">Transmembrane</keyword>
<dbReference type="GO" id="GO:0012505">
    <property type="term" value="C:endomembrane system"/>
    <property type="evidence" value="ECO:0007669"/>
    <property type="project" value="UniProtKB-SubCell"/>
</dbReference>
<dbReference type="GO" id="GO:0022900">
    <property type="term" value="P:electron transport chain"/>
    <property type="evidence" value="ECO:0007669"/>
    <property type="project" value="UniProtKB-UniRule"/>
</dbReference>
<dbReference type="GO" id="GO:0005886">
    <property type="term" value="C:plasma membrane"/>
    <property type="evidence" value="ECO:0007669"/>
    <property type="project" value="UniProtKB-SubCell"/>
</dbReference>
<evidence type="ECO:0000256" key="7">
    <source>
        <dbReference type="ARBA" id="ARBA00023136"/>
    </source>
</evidence>
<evidence type="ECO:0000256" key="4">
    <source>
        <dbReference type="ARBA" id="ARBA00022967"/>
    </source>
</evidence>
<evidence type="ECO:0000256" key="2">
    <source>
        <dbReference type="ARBA" id="ARBA00022448"/>
    </source>
</evidence>
<dbReference type="InterPro" id="IPR003667">
    <property type="entry name" value="NqrDE/RnfAE"/>
</dbReference>
<evidence type="ECO:0000313" key="9">
    <source>
        <dbReference type="EMBL" id="ANW99640.1"/>
    </source>
</evidence>
<name>A0A1B1YFW7_THEST</name>
<sequence>MAKSDKKALSVLTNGIMKENPVLKLVLGTCPTLAVTTMARNAIGMGIAATFVLLGSNIVISLIRKIVPDKVRIPVFITVIAGFTTIVDMLLHAYLPDVYKELGIYIPLIVVNCIIFARAEMFASKNGVVASILDALGMGAGFTIALLIMGSVREILGAGTWMGIPVTKNLFDPAVIMILPPGGFLAFGFVVAVIQKLSVLKVRNKEIASGETVSGCDMNCAGCAAAHNGGDK</sequence>
<dbReference type="PANTHER" id="PTHR30586">
    <property type="entry name" value="ELECTRON TRANSPORT COMPLEX PROTEIN RNFE"/>
    <property type="match status" value="1"/>
</dbReference>
<dbReference type="Proteomes" id="UP000092971">
    <property type="component" value="Chromosome"/>
</dbReference>
<dbReference type="RefSeq" id="WP_065821413.1">
    <property type="nucleotide sequence ID" value="NZ_CP014672.1"/>
</dbReference>
<comment type="similarity">
    <text evidence="8">Belongs to the NqrDE/RnfAE family.</text>
</comment>
<dbReference type="HAMAP" id="MF_00478">
    <property type="entry name" value="RsxE_RnfE"/>
    <property type="match status" value="1"/>
</dbReference>
<evidence type="ECO:0000256" key="1">
    <source>
        <dbReference type="ARBA" id="ARBA00004127"/>
    </source>
</evidence>
<dbReference type="EC" id="7.-.-.-" evidence="8"/>
<comment type="subunit">
    <text evidence="8">The complex is composed of six subunits: RnfA, RnfB, RnfC, RnfD, RnfE and RnfG.</text>
</comment>
<dbReference type="PANTHER" id="PTHR30586:SF0">
    <property type="entry name" value="ION-TRANSLOCATING OXIDOREDUCTASE COMPLEX SUBUNIT E"/>
    <property type="match status" value="1"/>
</dbReference>
<evidence type="ECO:0000256" key="5">
    <source>
        <dbReference type="ARBA" id="ARBA00022982"/>
    </source>
</evidence>
<organism evidence="9 10">
    <name type="scientific">Thermoclostridium stercorarium subsp. thermolacticum DSM 2910</name>
    <dbReference type="NCBI Taxonomy" id="1121336"/>
    <lineage>
        <taxon>Bacteria</taxon>
        <taxon>Bacillati</taxon>
        <taxon>Bacillota</taxon>
        <taxon>Clostridia</taxon>
        <taxon>Eubacteriales</taxon>
        <taxon>Oscillospiraceae</taxon>
        <taxon>Thermoclostridium</taxon>
    </lineage>
</organism>
<accession>A0A1B1YFW7</accession>
<evidence type="ECO:0000313" key="10">
    <source>
        <dbReference type="Proteomes" id="UP000092971"/>
    </source>
</evidence>
<keyword evidence="5 8" id="KW-0249">Electron transport</keyword>
<dbReference type="NCBIfam" id="NF009070">
    <property type="entry name" value="PRK12405.1"/>
    <property type="match status" value="1"/>
</dbReference>
<keyword evidence="2 8" id="KW-0813">Transport</keyword>
<feature type="transmembrane region" description="Helical" evidence="8">
    <location>
        <begin position="45"/>
        <end position="63"/>
    </location>
</feature>
<evidence type="ECO:0000256" key="8">
    <source>
        <dbReference type="HAMAP-Rule" id="MF_00478"/>
    </source>
</evidence>
<comment type="subcellular location">
    <subcellularLocation>
        <location evidence="8">Cell membrane</location>
        <topology evidence="8">Multi-pass membrane protein</topology>
    </subcellularLocation>
    <subcellularLocation>
        <location evidence="1">Endomembrane system</location>
        <topology evidence="1">Multi-pass membrane protein</topology>
    </subcellularLocation>
</comment>
<dbReference type="Pfam" id="PF02508">
    <property type="entry name" value="Rnf-Nqr"/>
    <property type="match status" value="1"/>
</dbReference>
<reference evidence="9 10" key="1">
    <citation type="submission" date="2016-02" db="EMBL/GenBank/DDBJ databases">
        <title>Comparison of Clostridium stercorarium subspecies using comparative genomics and transcriptomics.</title>
        <authorList>
            <person name="Schellenberg J."/>
            <person name="Thallinger G."/>
            <person name="Levin D.B."/>
            <person name="Zhang X."/>
            <person name="Alvare G."/>
            <person name="Fristensky B."/>
            <person name="Sparling R."/>
        </authorList>
    </citation>
    <scope>NUCLEOTIDE SEQUENCE [LARGE SCALE GENOMIC DNA]</scope>
    <source>
        <strain evidence="9 10">DSM 2910</strain>
    </source>
</reference>
<feature type="transmembrane region" description="Helical" evidence="8">
    <location>
        <begin position="170"/>
        <end position="194"/>
    </location>
</feature>
<dbReference type="EMBL" id="CP014672">
    <property type="protein sequence ID" value="ANW99640.1"/>
    <property type="molecule type" value="Genomic_DNA"/>
</dbReference>
<dbReference type="OrthoDB" id="9790976at2"/>
<evidence type="ECO:0000256" key="6">
    <source>
        <dbReference type="ARBA" id="ARBA00022989"/>
    </source>
</evidence>
<keyword evidence="4 8" id="KW-1278">Translocase</keyword>
<dbReference type="InterPro" id="IPR010968">
    <property type="entry name" value="RnfE"/>
</dbReference>
<feature type="transmembrane region" description="Helical" evidence="8">
    <location>
        <begin position="131"/>
        <end position="150"/>
    </location>
</feature>
<keyword evidence="7 8" id="KW-0472">Membrane</keyword>
<dbReference type="NCBIfam" id="TIGR01948">
    <property type="entry name" value="rnfE"/>
    <property type="match status" value="1"/>
</dbReference>
<dbReference type="PIRSF" id="PIRSF006102">
    <property type="entry name" value="NQR_DE"/>
    <property type="match status" value="1"/>
</dbReference>
<keyword evidence="8" id="KW-1003">Cell membrane</keyword>
<comment type="function">
    <text evidence="8">Part of a membrane-bound complex that couples electron transfer with translocation of ions across the membrane.</text>
</comment>
<protein>
    <recommendedName>
        <fullName evidence="8">Ion-translocating oxidoreductase complex subunit E</fullName>
        <ecNumber evidence="8">7.-.-.-</ecNumber>
    </recommendedName>
    <alternativeName>
        <fullName evidence="8">Rnf electron transport complex subunit E</fullName>
    </alternativeName>
</protein>
<feature type="transmembrane region" description="Helical" evidence="8">
    <location>
        <begin position="102"/>
        <end position="119"/>
    </location>
</feature>
<feature type="transmembrane region" description="Helical" evidence="8">
    <location>
        <begin position="75"/>
        <end position="96"/>
    </location>
</feature>
<gene>
    <name evidence="8" type="primary">rnfE</name>
    <name evidence="9" type="ORF">CSTERTH_11635</name>
</gene>
<evidence type="ECO:0000256" key="3">
    <source>
        <dbReference type="ARBA" id="ARBA00022692"/>
    </source>
</evidence>
<keyword evidence="6 8" id="KW-1133">Transmembrane helix</keyword>